<keyword evidence="3" id="KW-1133">Transmembrane helix</keyword>
<keyword evidence="3" id="KW-0812">Transmembrane</keyword>
<keyword evidence="2" id="KW-0326">Glycosidase</keyword>
<gene>
    <name evidence="5" type="ORF">METZ01_LOCUS124091</name>
</gene>
<dbReference type="SMART" id="SM00636">
    <property type="entry name" value="Glyco_18"/>
    <property type="match status" value="1"/>
</dbReference>
<dbReference type="Pfam" id="PF18962">
    <property type="entry name" value="Por_Secre_tail"/>
    <property type="match status" value="1"/>
</dbReference>
<evidence type="ECO:0000256" key="2">
    <source>
        <dbReference type="ARBA" id="ARBA00023295"/>
    </source>
</evidence>
<dbReference type="PROSITE" id="PS51910">
    <property type="entry name" value="GH18_2"/>
    <property type="match status" value="1"/>
</dbReference>
<feature type="transmembrane region" description="Helical" evidence="3">
    <location>
        <begin position="12"/>
        <end position="36"/>
    </location>
</feature>
<evidence type="ECO:0000313" key="5">
    <source>
        <dbReference type="EMBL" id="SVA71237.1"/>
    </source>
</evidence>
<dbReference type="SUPFAM" id="SSF54556">
    <property type="entry name" value="Chitinase insertion domain"/>
    <property type="match status" value="1"/>
</dbReference>
<dbReference type="InterPro" id="IPR029070">
    <property type="entry name" value="Chitinase_insertion_sf"/>
</dbReference>
<dbReference type="PANTHER" id="PTHR11177">
    <property type="entry name" value="CHITINASE"/>
    <property type="match status" value="1"/>
</dbReference>
<name>A0A381Y4B7_9ZZZZ</name>
<dbReference type="InterPro" id="IPR026444">
    <property type="entry name" value="Secre_tail"/>
</dbReference>
<dbReference type="Gene3D" id="3.10.50.10">
    <property type="match status" value="1"/>
</dbReference>
<dbReference type="Pfam" id="PF00704">
    <property type="entry name" value="Glyco_hydro_18"/>
    <property type="match status" value="1"/>
</dbReference>
<evidence type="ECO:0000259" key="4">
    <source>
        <dbReference type="PROSITE" id="PS51910"/>
    </source>
</evidence>
<evidence type="ECO:0000256" key="3">
    <source>
        <dbReference type="SAM" id="Phobius"/>
    </source>
</evidence>
<dbReference type="PANTHER" id="PTHR11177:SF317">
    <property type="entry name" value="CHITINASE 12-RELATED"/>
    <property type="match status" value="1"/>
</dbReference>
<organism evidence="5">
    <name type="scientific">marine metagenome</name>
    <dbReference type="NCBI Taxonomy" id="408172"/>
    <lineage>
        <taxon>unclassified sequences</taxon>
        <taxon>metagenomes</taxon>
        <taxon>ecological metagenomes</taxon>
    </lineage>
</organism>
<dbReference type="InterPro" id="IPR050314">
    <property type="entry name" value="Glycosyl_Hydrlase_18"/>
</dbReference>
<protein>
    <recommendedName>
        <fullName evidence="4">GH18 domain-containing protein</fullName>
    </recommendedName>
</protein>
<dbReference type="InterPro" id="IPR001579">
    <property type="entry name" value="Glyco_hydro_18_chit_AS"/>
</dbReference>
<dbReference type="GO" id="GO:0005576">
    <property type="term" value="C:extracellular region"/>
    <property type="evidence" value="ECO:0007669"/>
    <property type="project" value="TreeGrafter"/>
</dbReference>
<reference evidence="5" key="1">
    <citation type="submission" date="2018-05" db="EMBL/GenBank/DDBJ databases">
        <authorList>
            <person name="Lanie J.A."/>
            <person name="Ng W.-L."/>
            <person name="Kazmierczak K.M."/>
            <person name="Andrzejewski T.M."/>
            <person name="Davidsen T.M."/>
            <person name="Wayne K.J."/>
            <person name="Tettelin H."/>
            <person name="Glass J.I."/>
            <person name="Rusch D."/>
            <person name="Podicherti R."/>
            <person name="Tsui H.-C.T."/>
            <person name="Winkler M.E."/>
        </authorList>
    </citation>
    <scope>NUCLEOTIDE SEQUENCE</scope>
</reference>
<keyword evidence="1" id="KW-0378">Hydrolase</keyword>
<dbReference type="GO" id="GO:0006032">
    <property type="term" value="P:chitin catabolic process"/>
    <property type="evidence" value="ECO:0007669"/>
    <property type="project" value="TreeGrafter"/>
</dbReference>
<feature type="domain" description="GH18" evidence="4">
    <location>
        <begin position="27"/>
        <end position="349"/>
    </location>
</feature>
<dbReference type="Gene3D" id="3.20.20.80">
    <property type="entry name" value="Glycosidases"/>
    <property type="match status" value="1"/>
</dbReference>
<proteinExistence type="predicted"/>
<dbReference type="GO" id="GO:0008061">
    <property type="term" value="F:chitin binding"/>
    <property type="evidence" value="ECO:0007669"/>
    <property type="project" value="InterPro"/>
</dbReference>
<dbReference type="AlphaFoldDB" id="A0A381Y4B7"/>
<sequence>MIEYLTTIIMKRSIIVISFSFYMLIGQRVVGYYPYWVQNEYPANNIDLNIVTHVNHAFAWPDENGNILHYDNMLNGSLNQTIHDGGGKILLSIGGWGNDEGFAAVAASSELRTLFISNLIDICDTYGYDGIDMNWEHPFSNEDRQNLNYLMSEMDSIFNVHNSELLITMAVPISNWAGQWYDFSILRSYIDYFNAMTYDIHGSWSGHAGHNSPLYPSPPGDPDGSCSTGINYLLYTREIPENKINLGLPFWGKKYITSDINGSFNGEVNDIRYYEIPGLIGNGWTFQWDSDAYCPYLIKDDQSKILTYDDPESIRYKCEYAIEKELGGVMIWALGYDMTSNGQELIQSIEQNYIENQHVQEYIIPDHFYLKAYPNPFNQNCKLEIEISKNIFIKVSIHDLLGDQVHIIINKVLSKGHHNFSWNAHDQLSGIYFIRTEIDDHVETRKIMLLK</sequence>
<dbReference type="NCBIfam" id="TIGR04183">
    <property type="entry name" value="Por_Secre_tail"/>
    <property type="match status" value="1"/>
</dbReference>
<dbReference type="EMBL" id="UINC01017247">
    <property type="protein sequence ID" value="SVA71237.1"/>
    <property type="molecule type" value="Genomic_DNA"/>
</dbReference>
<dbReference type="InterPro" id="IPR001223">
    <property type="entry name" value="Glyco_hydro18_cat"/>
</dbReference>
<dbReference type="GO" id="GO:0004568">
    <property type="term" value="F:chitinase activity"/>
    <property type="evidence" value="ECO:0007669"/>
    <property type="project" value="TreeGrafter"/>
</dbReference>
<dbReference type="PROSITE" id="PS01095">
    <property type="entry name" value="GH18_1"/>
    <property type="match status" value="1"/>
</dbReference>
<dbReference type="GO" id="GO:0005975">
    <property type="term" value="P:carbohydrate metabolic process"/>
    <property type="evidence" value="ECO:0007669"/>
    <property type="project" value="InterPro"/>
</dbReference>
<accession>A0A381Y4B7</accession>
<dbReference type="SUPFAM" id="SSF51445">
    <property type="entry name" value="(Trans)glycosidases"/>
    <property type="match status" value="1"/>
</dbReference>
<dbReference type="InterPro" id="IPR017853">
    <property type="entry name" value="GH"/>
</dbReference>
<keyword evidence="3" id="KW-0472">Membrane</keyword>
<evidence type="ECO:0000256" key="1">
    <source>
        <dbReference type="ARBA" id="ARBA00022801"/>
    </source>
</evidence>
<dbReference type="InterPro" id="IPR011583">
    <property type="entry name" value="Chitinase_II/V-like_cat"/>
</dbReference>